<dbReference type="SFLD" id="SFLDS00029">
    <property type="entry name" value="Radical_SAM"/>
    <property type="match status" value="1"/>
</dbReference>
<dbReference type="OrthoDB" id="549750at2759"/>
<keyword evidence="3" id="KW-0949">S-adenosyl-L-methionine</keyword>
<keyword evidence="13" id="KW-1185">Reference proteome</keyword>
<keyword evidence="5" id="KW-0408">Iron</keyword>
<feature type="region of interest" description="Disordered" evidence="9">
    <location>
        <begin position="341"/>
        <end position="360"/>
    </location>
</feature>
<dbReference type="NCBIfam" id="NF038283">
    <property type="entry name" value="viperin_w_prok"/>
    <property type="match status" value="1"/>
</dbReference>
<evidence type="ECO:0000256" key="1">
    <source>
        <dbReference type="ARBA" id="ARBA00001966"/>
    </source>
</evidence>
<dbReference type="GeneID" id="25328298"/>
<evidence type="ECO:0000256" key="4">
    <source>
        <dbReference type="ARBA" id="ARBA00022723"/>
    </source>
</evidence>
<dbReference type="HOGENOM" id="CLU_049058_1_0_1"/>
<evidence type="ECO:0000256" key="9">
    <source>
        <dbReference type="SAM" id="MobiDB-lite"/>
    </source>
</evidence>
<dbReference type="Pfam" id="PF04055">
    <property type="entry name" value="Radical_SAM"/>
    <property type="match status" value="1"/>
</dbReference>
<name>A0A0D2BN75_9EURO</name>
<evidence type="ECO:0000256" key="5">
    <source>
        <dbReference type="ARBA" id="ARBA00023004"/>
    </source>
</evidence>
<dbReference type="SFLD" id="SFLDG01088">
    <property type="entry name" value="antiviral_proteins"/>
    <property type="match status" value="1"/>
</dbReference>
<dbReference type="CDD" id="cd01335">
    <property type="entry name" value="Radical_SAM"/>
    <property type="match status" value="1"/>
</dbReference>
<dbReference type="SFLD" id="SFLDF00318">
    <property type="entry name" value="Viperin"/>
    <property type="match status" value="1"/>
</dbReference>
<feature type="transmembrane region" description="Helical" evidence="10">
    <location>
        <begin position="6"/>
        <end position="25"/>
    </location>
</feature>
<evidence type="ECO:0000259" key="11">
    <source>
        <dbReference type="PROSITE" id="PS51918"/>
    </source>
</evidence>
<dbReference type="InterPro" id="IPR006638">
    <property type="entry name" value="Elp3/MiaA/NifB-like_rSAM"/>
</dbReference>
<dbReference type="PANTHER" id="PTHR21339:SF0">
    <property type="entry name" value="S-ADENOSYLMETHIONINE-DEPENDENT NUCLEOTIDE DEHYDRATASE RSAD2"/>
    <property type="match status" value="1"/>
</dbReference>
<protein>
    <recommendedName>
        <fullName evidence="11">Radical SAM core domain-containing protein</fullName>
    </recommendedName>
</protein>
<dbReference type="AlphaFoldDB" id="A0A0D2BN75"/>
<organism evidence="12 13">
    <name type="scientific">Exophiala xenobiotica</name>
    <dbReference type="NCBI Taxonomy" id="348802"/>
    <lineage>
        <taxon>Eukaryota</taxon>
        <taxon>Fungi</taxon>
        <taxon>Dikarya</taxon>
        <taxon>Ascomycota</taxon>
        <taxon>Pezizomycotina</taxon>
        <taxon>Eurotiomycetes</taxon>
        <taxon>Chaetothyriomycetidae</taxon>
        <taxon>Chaetothyriales</taxon>
        <taxon>Herpotrichiellaceae</taxon>
        <taxon>Exophiala</taxon>
    </lineage>
</organism>
<dbReference type="SUPFAM" id="SSF102114">
    <property type="entry name" value="Radical SAM enzymes"/>
    <property type="match status" value="1"/>
</dbReference>
<dbReference type="InterPro" id="IPR013785">
    <property type="entry name" value="Aldolase_TIM"/>
</dbReference>
<keyword evidence="10" id="KW-1133">Transmembrane helix</keyword>
<dbReference type="STRING" id="348802.A0A0D2BN75"/>
<evidence type="ECO:0000256" key="10">
    <source>
        <dbReference type="SAM" id="Phobius"/>
    </source>
</evidence>
<gene>
    <name evidence="12" type="ORF">PV05_06390</name>
</gene>
<dbReference type="PANTHER" id="PTHR21339">
    <property type="entry name" value="RADICAL S-ADENOSYL METHIONINE DOMAIN-CONTAINING PROTEIN 2"/>
    <property type="match status" value="1"/>
</dbReference>
<keyword evidence="4" id="KW-0479">Metal-binding</keyword>
<dbReference type="GO" id="GO:0046872">
    <property type="term" value="F:metal ion binding"/>
    <property type="evidence" value="ECO:0007669"/>
    <property type="project" value="UniProtKB-KW"/>
</dbReference>
<evidence type="ECO:0000313" key="12">
    <source>
        <dbReference type="EMBL" id="KIW53991.1"/>
    </source>
</evidence>
<dbReference type="GO" id="GO:0051539">
    <property type="term" value="F:4 iron, 4 sulfur cluster binding"/>
    <property type="evidence" value="ECO:0007669"/>
    <property type="project" value="UniProtKB-KW"/>
</dbReference>
<keyword evidence="10" id="KW-0812">Transmembrane</keyword>
<dbReference type="InterPro" id="IPR007197">
    <property type="entry name" value="rSAM"/>
</dbReference>
<dbReference type="Proteomes" id="UP000054342">
    <property type="component" value="Unassembled WGS sequence"/>
</dbReference>
<reference evidence="12 13" key="1">
    <citation type="submission" date="2015-01" db="EMBL/GenBank/DDBJ databases">
        <title>The Genome Sequence of Exophiala xenobiotica CBS118157.</title>
        <authorList>
            <consortium name="The Broad Institute Genomics Platform"/>
            <person name="Cuomo C."/>
            <person name="de Hoog S."/>
            <person name="Gorbushina A."/>
            <person name="Stielow B."/>
            <person name="Teixiera M."/>
            <person name="Abouelleil A."/>
            <person name="Chapman S.B."/>
            <person name="Priest M."/>
            <person name="Young S.K."/>
            <person name="Wortman J."/>
            <person name="Nusbaum C."/>
            <person name="Birren B."/>
        </authorList>
    </citation>
    <scope>NUCLEOTIDE SEQUENCE [LARGE SCALE GENOMIC DNA]</scope>
    <source>
        <strain evidence="12 13">CBS 118157</strain>
    </source>
</reference>
<evidence type="ECO:0000256" key="6">
    <source>
        <dbReference type="ARBA" id="ARBA00023014"/>
    </source>
</evidence>
<dbReference type="GO" id="GO:0003824">
    <property type="term" value="F:catalytic activity"/>
    <property type="evidence" value="ECO:0007669"/>
    <property type="project" value="InterPro"/>
</dbReference>
<dbReference type="Gene3D" id="3.20.20.70">
    <property type="entry name" value="Aldolase class I"/>
    <property type="match status" value="1"/>
</dbReference>
<dbReference type="PROSITE" id="PS51918">
    <property type="entry name" value="RADICAL_SAM"/>
    <property type="match status" value="1"/>
</dbReference>
<dbReference type="SMART" id="SM00729">
    <property type="entry name" value="Elp3"/>
    <property type="match status" value="1"/>
</dbReference>
<keyword evidence="8" id="KW-0496">Mitochondrion</keyword>
<evidence type="ECO:0000256" key="2">
    <source>
        <dbReference type="ARBA" id="ARBA00022485"/>
    </source>
</evidence>
<dbReference type="InterPro" id="IPR051196">
    <property type="entry name" value="RSAD2/Viperin_antiviral"/>
</dbReference>
<keyword evidence="2" id="KW-0004">4Fe-4S</keyword>
<feature type="domain" description="Radical SAM core" evidence="11">
    <location>
        <begin position="32"/>
        <end position="240"/>
    </location>
</feature>
<evidence type="ECO:0000313" key="13">
    <source>
        <dbReference type="Proteomes" id="UP000054342"/>
    </source>
</evidence>
<proteinExistence type="predicted"/>
<evidence type="ECO:0000256" key="7">
    <source>
        <dbReference type="ARBA" id="ARBA00023118"/>
    </source>
</evidence>
<accession>A0A0D2BN75</accession>
<keyword evidence="10" id="KW-0472">Membrane</keyword>
<dbReference type="RefSeq" id="XP_013314575.1">
    <property type="nucleotide sequence ID" value="XM_013459121.1"/>
</dbReference>
<keyword evidence="7" id="KW-0051">Antiviral defense</keyword>
<comment type="cofactor">
    <cofactor evidence="1">
        <name>[4Fe-4S] cluster</name>
        <dbReference type="ChEBI" id="CHEBI:49883"/>
    </cofactor>
</comment>
<dbReference type="GO" id="GO:0051607">
    <property type="term" value="P:defense response to virus"/>
    <property type="evidence" value="ECO:0007669"/>
    <property type="project" value="UniProtKB-KW"/>
</dbReference>
<dbReference type="InterPro" id="IPR058240">
    <property type="entry name" value="rSAM_sf"/>
</dbReference>
<dbReference type="SFLD" id="SFLDG01067">
    <property type="entry name" value="SPASM/twitch_domain_containing"/>
    <property type="match status" value="1"/>
</dbReference>
<dbReference type="EMBL" id="KN847320">
    <property type="protein sequence ID" value="KIW53991.1"/>
    <property type="molecule type" value="Genomic_DNA"/>
</dbReference>
<sequence>MLLDNLYILFFLFSFAFIKWLQHLLHRKMHPKIIPLSVNYHFTRKCNYECGFCFHTDTNSYIAPLPDTKAALSLLALAGMKKTNFAGGEPFLYAHHLGELVDYCKDILHLDSVSIVSNGSHIREDWLKQHAHNLDILAVSCDSFDERTNIAIGRGKGTHIAQLYRIANWCRTYGALFKLNSVINRYNWQEDMNSHIAKLDPYRWKCFQVLLVEGENDSEQTKRDARKFTILDEEFEHFCSKHRDNPCFVPESNKLMAKSYLILDEHLRFLDRSGKAPSGSIMEVGVEKALSSVFWDMDGFKERGGIYAWNQDQIEKSKEEAEGQNLAATKRFGLAVGDTCGGSQSGEAVDMEDIGSKKTL</sequence>
<evidence type="ECO:0000256" key="3">
    <source>
        <dbReference type="ARBA" id="ARBA00022691"/>
    </source>
</evidence>
<keyword evidence="6" id="KW-0411">Iron-sulfur</keyword>
<evidence type="ECO:0000256" key="8">
    <source>
        <dbReference type="ARBA" id="ARBA00023128"/>
    </source>
</evidence>